<name>A0AAN1KRC1_9VIBR</name>
<dbReference type="KEGG" id="vsh:BSZ05_26385"/>
<evidence type="ECO:0000256" key="1">
    <source>
        <dbReference type="SAM" id="Phobius"/>
    </source>
</evidence>
<proteinExistence type="predicted"/>
<organism evidence="3 4">
    <name type="scientific">Vibrio mediterranei</name>
    <dbReference type="NCBI Taxonomy" id="689"/>
    <lineage>
        <taxon>Bacteria</taxon>
        <taxon>Pseudomonadati</taxon>
        <taxon>Pseudomonadota</taxon>
        <taxon>Gammaproteobacteria</taxon>
        <taxon>Vibrionales</taxon>
        <taxon>Vibrionaceae</taxon>
        <taxon>Vibrio</taxon>
    </lineage>
</organism>
<keyword evidence="1" id="KW-1133">Transmembrane helix</keyword>
<dbReference type="InterPro" id="IPR007973">
    <property type="entry name" value="Pilus_assembly_TraE"/>
</dbReference>
<dbReference type="KEGG" id="vsh:BSZ05_26650"/>
<keyword evidence="3" id="KW-0614">Plasmid</keyword>
<dbReference type="Pfam" id="PF05309">
    <property type="entry name" value="TraE"/>
    <property type="match status" value="1"/>
</dbReference>
<evidence type="ECO:0000313" key="4">
    <source>
        <dbReference type="Proteomes" id="UP000197092"/>
    </source>
</evidence>
<sequence length="189" mass="21289">MKQDTHEFLRDLTQAHRKTLLGVLAICGVVMVLLAGALTYTTLYRTRTVLIPPTLTKPVTIGRDYVDTSYLSQLAQYLVWLRFNVTPDNVRAQNAQLLRYALPDEQRHLAAMLDKEAAVIIKDGVTGSFFIEGIRVLPDQGLVVVKGVQQKYVKLRALPPKPKTLRLHFQAPEGLILLASMTRQPEKKE</sequence>
<keyword evidence="1" id="KW-0472">Membrane</keyword>
<dbReference type="RefSeq" id="WP_088879083.1">
    <property type="nucleotide sequence ID" value="NZ_CP018310.1"/>
</dbReference>
<reference evidence="4" key="1">
    <citation type="submission" date="2016-12" db="EMBL/GenBank/DDBJ databases">
        <title>Comparative genomic analysis reveals the diversity, evolution, and environmental adaptation strategies of the genus Vibrio.</title>
        <authorList>
            <person name="Lin H."/>
            <person name="Wang X."/>
            <person name="Zhang X.-H."/>
        </authorList>
    </citation>
    <scope>NUCLEOTIDE SEQUENCE [LARGE SCALE GENOMIC DNA]</scope>
    <source>
        <strain evidence="4">QT6D1</strain>
        <plasmid evidence="4">unnamed</plasmid>
    </source>
</reference>
<reference evidence="3" key="2">
    <citation type="journal article" date="2018" name="BMC Genomics">
        <title>Comparative genomic analysis reveals the evolution and environmental adaptation strategies of vibrios.</title>
        <authorList>
            <person name="Lin H."/>
            <person name="Yu M."/>
            <person name="Wang X."/>
            <person name="Zhang X.H."/>
        </authorList>
    </citation>
    <scope>NUCLEOTIDE SEQUENCE</scope>
    <source>
        <strain evidence="3">QT6D1</strain>
        <plasmid evidence="2">unnamed</plasmid>
    </source>
</reference>
<geneLocation type="plasmid" evidence="3 4">
    <name>unnamed</name>
</geneLocation>
<protein>
    <submittedName>
        <fullName evidence="3">Type IV conjugative transfer system protein TraE</fullName>
    </submittedName>
</protein>
<dbReference type="Proteomes" id="UP000197092">
    <property type="component" value="Plasmid unnamed"/>
</dbReference>
<keyword evidence="1" id="KW-0812">Transmembrane</keyword>
<gene>
    <name evidence="2" type="ORF">BSZ05_26385</name>
    <name evidence="3" type="ORF">BSZ05_26650</name>
</gene>
<evidence type="ECO:0000313" key="2">
    <source>
        <dbReference type="EMBL" id="ASI93385.1"/>
    </source>
</evidence>
<feature type="transmembrane region" description="Helical" evidence="1">
    <location>
        <begin position="20"/>
        <end position="43"/>
    </location>
</feature>
<dbReference type="NCBIfam" id="TIGR02761">
    <property type="entry name" value="TraE_TIGR"/>
    <property type="match status" value="1"/>
</dbReference>
<dbReference type="EMBL" id="CP018310">
    <property type="protein sequence ID" value="ASI93432.1"/>
    <property type="molecule type" value="Genomic_DNA"/>
</dbReference>
<dbReference type="AlphaFoldDB" id="A0AAN1KRC1"/>
<accession>A0AAN1KRC1</accession>
<evidence type="ECO:0000313" key="3">
    <source>
        <dbReference type="EMBL" id="ASI93432.1"/>
    </source>
</evidence>
<dbReference type="EMBL" id="CP018310">
    <property type="protein sequence ID" value="ASI93385.1"/>
    <property type="molecule type" value="Genomic_DNA"/>
</dbReference>